<evidence type="ECO:0000313" key="2">
    <source>
        <dbReference type="Proteomes" id="UP000298021"/>
    </source>
</evidence>
<dbReference type="OrthoDB" id="9795585at2"/>
<organism evidence="1 2">
    <name type="scientific">Companilactobacillus suantsaicola</name>
    <dbReference type="NCBI Taxonomy" id="2487723"/>
    <lineage>
        <taxon>Bacteria</taxon>
        <taxon>Bacillati</taxon>
        <taxon>Bacillota</taxon>
        <taxon>Bacilli</taxon>
        <taxon>Lactobacillales</taxon>
        <taxon>Lactobacillaceae</taxon>
        <taxon>Companilactobacillus</taxon>
    </lineage>
</organism>
<comment type="caution">
    <text evidence="1">The sequence shown here is derived from an EMBL/GenBank/DDBJ whole genome shotgun (WGS) entry which is preliminary data.</text>
</comment>
<reference evidence="1 2" key="1">
    <citation type="submission" date="2018-10" db="EMBL/GenBank/DDBJ databases">
        <title>Lactobacillus sp. R7 and Lactobacillus sp. R19 isolated from fermented mustard green product of Taiwan.</title>
        <authorList>
            <person name="Lin S.-T."/>
        </authorList>
    </citation>
    <scope>NUCLEOTIDE SEQUENCE [LARGE SCALE GENOMIC DNA]</scope>
    <source>
        <strain evidence="1 2">BCRC 81127</strain>
    </source>
</reference>
<sequence>MSKIKSLSVLRNYTKVFDELKQGRPVIFTKNGNEAGTLVNSKNWLKLETEKQLNTISK</sequence>
<keyword evidence="2" id="KW-1185">Reference proteome</keyword>
<name>A0A4Z0JFB9_9LACO</name>
<dbReference type="AlphaFoldDB" id="A0A4Z0JFB9"/>
<gene>
    <name evidence="1" type="ORF">EGT49_11295</name>
</gene>
<dbReference type="RefSeq" id="WP_135374377.1">
    <property type="nucleotide sequence ID" value="NZ_RKLY01000039.1"/>
</dbReference>
<proteinExistence type="predicted"/>
<evidence type="ECO:0000313" key="1">
    <source>
        <dbReference type="EMBL" id="TGD21360.1"/>
    </source>
</evidence>
<accession>A0A4Z0JFB9</accession>
<protein>
    <submittedName>
        <fullName evidence="1">Type II toxin-antitoxin system prevent-host-death family antitoxin</fullName>
    </submittedName>
</protein>
<dbReference type="EMBL" id="RKLY01000039">
    <property type="protein sequence ID" value="TGD21360.1"/>
    <property type="molecule type" value="Genomic_DNA"/>
</dbReference>
<dbReference type="Proteomes" id="UP000298021">
    <property type="component" value="Unassembled WGS sequence"/>
</dbReference>